<evidence type="ECO:0000256" key="1">
    <source>
        <dbReference type="ARBA" id="ARBA00022553"/>
    </source>
</evidence>
<dbReference type="OrthoDB" id="3190595at2"/>
<dbReference type="PROSITE" id="PS50110">
    <property type="entry name" value="RESPONSE_REGULATORY"/>
    <property type="match status" value="1"/>
</dbReference>
<proteinExistence type="predicted"/>
<sequence length="138" mass="15101">MVRAILIDDEENALDLLDILLRQIGGVDVVGRYTDPCRALEDACGLQPDAVFLDIHMPGMLGTDTARCFSSALPRAHIVFTTAFAKYAVEAFDIKSIDYLVKPITAERLRLTVARLVAADKRYLPGACSQPEHGGQAR</sequence>
<keyword evidence="5" id="KW-1185">Reference proteome</keyword>
<dbReference type="EMBL" id="RBAH01000010">
    <property type="protein sequence ID" value="RKN83925.1"/>
    <property type="molecule type" value="Genomic_DNA"/>
</dbReference>
<dbReference type="PANTHER" id="PTHR44591:SF3">
    <property type="entry name" value="RESPONSE REGULATORY DOMAIN-CONTAINING PROTEIN"/>
    <property type="match status" value="1"/>
</dbReference>
<dbReference type="AlphaFoldDB" id="A0A3B0CC22"/>
<reference evidence="4 5" key="1">
    <citation type="journal article" date="2007" name="Int. J. Syst. Evol. Microbiol.">
        <title>Paenibacillus ginsengarvi sp. nov., isolated from soil from ginseng cultivation.</title>
        <authorList>
            <person name="Yoon M.H."/>
            <person name="Ten L.N."/>
            <person name="Im W.T."/>
        </authorList>
    </citation>
    <scope>NUCLEOTIDE SEQUENCE [LARGE SCALE GENOMIC DNA]</scope>
    <source>
        <strain evidence="4 5">KCTC 13059</strain>
    </source>
</reference>
<accession>A0A3B0CC22</accession>
<dbReference type="InterPro" id="IPR050595">
    <property type="entry name" value="Bact_response_regulator"/>
</dbReference>
<dbReference type="Gene3D" id="3.40.50.2300">
    <property type="match status" value="1"/>
</dbReference>
<gene>
    <name evidence="4" type="ORF">D7M11_15180</name>
</gene>
<dbReference type="SUPFAM" id="SSF52172">
    <property type="entry name" value="CheY-like"/>
    <property type="match status" value="1"/>
</dbReference>
<dbReference type="Proteomes" id="UP000282311">
    <property type="component" value="Unassembled WGS sequence"/>
</dbReference>
<dbReference type="InterPro" id="IPR001789">
    <property type="entry name" value="Sig_transdc_resp-reg_receiver"/>
</dbReference>
<dbReference type="Pfam" id="PF00072">
    <property type="entry name" value="Response_reg"/>
    <property type="match status" value="1"/>
</dbReference>
<dbReference type="RefSeq" id="WP_120748089.1">
    <property type="nucleotide sequence ID" value="NZ_RBAH01000010.1"/>
</dbReference>
<evidence type="ECO:0000256" key="2">
    <source>
        <dbReference type="PROSITE-ProRule" id="PRU00169"/>
    </source>
</evidence>
<dbReference type="InterPro" id="IPR011006">
    <property type="entry name" value="CheY-like_superfamily"/>
</dbReference>
<evidence type="ECO:0000313" key="5">
    <source>
        <dbReference type="Proteomes" id="UP000282311"/>
    </source>
</evidence>
<comment type="caution">
    <text evidence="4">The sequence shown here is derived from an EMBL/GenBank/DDBJ whole genome shotgun (WGS) entry which is preliminary data.</text>
</comment>
<keyword evidence="1 2" id="KW-0597">Phosphoprotein</keyword>
<dbReference type="PANTHER" id="PTHR44591">
    <property type="entry name" value="STRESS RESPONSE REGULATOR PROTEIN 1"/>
    <property type="match status" value="1"/>
</dbReference>
<evidence type="ECO:0000259" key="3">
    <source>
        <dbReference type="PROSITE" id="PS50110"/>
    </source>
</evidence>
<name>A0A3B0CC22_9BACL</name>
<feature type="domain" description="Response regulatory" evidence="3">
    <location>
        <begin position="3"/>
        <end position="117"/>
    </location>
</feature>
<evidence type="ECO:0000313" key="4">
    <source>
        <dbReference type="EMBL" id="RKN83925.1"/>
    </source>
</evidence>
<feature type="modified residue" description="4-aspartylphosphate" evidence="2">
    <location>
        <position position="54"/>
    </location>
</feature>
<dbReference type="SMART" id="SM00448">
    <property type="entry name" value="REC"/>
    <property type="match status" value="1"/>
</dbReference>
<protein>
    <submittedName>
        <fullName evidence="4">Response regulator</fullName>
    </submittedName>
</protein>
<dbReference type="GO" id="GO:0000160">
    <property type="term" value="P:phosphorelay signal transduction system"/>
    <property type="evidence" value="ECO:0007669"/>
    <property type="project" value="InterPro"/>
</dbReference>
<organism evidence="4 5">
    <name type="scientific">Paenibacillus ginsengarvi</name>
    <dbReference type="NCBI Taxonomy" id="400777"/>
    <lineage>
        <taxon>Bacteria</taxon>
        <taxon>Bacillati</taxon>
        <taxon>Bacillota</taxon>
        <taxon>Bacilli</taxon>
        <taxon>Bacillales</taxon>
        <taxon>Paenibacillaceae</taxon>
        <taxon>Paenibacillus</taxon>
    </lineage>
</organism>